<organism evidence="1 2">
    <name type="scientific">Dipteronia dyeriana</name>
    <dbReference type="NCBI Taxonomy" id="168575"/>
    <lineage>
        <taxon>Eukaryota</taxon>
        <taxon>Viridiplantae</taxon>
        <taxon>Streptophyta</taxon>
        <taxon>Embryophyta</taxon>
        <taxon>Tracheophyta</taxon>
        <taxon>Spermatophyta</taxon>
        <taxon>Magnoliopsida</taxon>
        <taxon>eudicotyledons</taxon>
        <taxon>Gunneridae</taxon>
        <taxon>Pentapetalae</taxon>
        <taxon>rosids</taxon>
        <taxon>malvids</taxon>
        <taxon>Sapindales</taxon>
        <taxon>Sapindaceae</taxon>
        <taxon>Hippocastanoideae</taxon>
        <taxon>Acereae</taxon>
        <taxon>Dipteronia</taxon>
    </lineage>
</organism>
<dbReference type="AlphaFoldDB" id="A0AAE0CV42"/>
<protein>
    <submittedName>
        <fullName evidence="1">Uncharacterized protein</fullName>
    </submittedName>
</protein>
<evidence type="ECO:0000313" key="2">
    <source>
        <dbReference type="Proteomes" id="UP001280121"/>
    </source>
</evidence>
<name>A0AAE0CV42_9ROSI</name>
<gene>
    <name evidence="1" type="ORF">Ddye_003234</name>
</gene>
<dbReference type="Proteomes" id="UP001280121">
    <property type="component" value="Unassembled WGS sequence"/>
</dbReference>
<comment type="caution">
    <text evidence="1">The sequence shown here is derived from an EMBL/GenBank/DDBJ whole genome shotgun (WGS) entry which is preliminary data.</text>
</comment>
<evidence type="ECO:0000313" key="1">
    <source>
        <dbReference type="EMBL" id="KAK2664660.1"/>
    </source>
</evidence>
<keyword evidence="2" id="KW-1185">Reference proteome</keyword>
<dbReference type="EMBL" id="JANJYI010000001">
    <property type="protein sequence ID" value="KAK2664660.1"/>
    <property type="molecule type" value="Genomic_DNA"/>
</dbReference>
<proteinExistence type="predicted"/>
<sequence length="284" mass="31534">MLRGWRTTEEVIIEEVTELLGKGDILHMKFSLAVYDVVEIDEGASGDYDRPLQRCLRIDVLGNSVGSVMLVRYECLLDHCYRCTRECSFEEETNQEVLFGAWLRASSPTKRRFSVGGGLSGVRNPNLNTESEGKGYGILNVWRNNISVIIPVKSRDSKRMIGKQWIDAINSKSKKHNKEAVQPGKVGRKKIITRSNGSSTAKLSKLSRNGTISDPLVLREQIDDTVDMILKAGFDGRVELVHETIKAVGGPISDINVVVDEVSVTSSLENKILTSRSLPACRMP</sequence>
<accession>A0AAE0CV42</accession>
<reference evidence="1" key="1">
    <citation type="journal article" date="2023" name="Plant J.">
        <title>Genome sequences and population genomics provide insights into the demographic history, inbreeding, and mutation load of two 'living fossil' tree species of Dipteronia.</title>
        <authorList>
            <person name="Feng Y."/>
            <person name="Comes H.P."/>
            <person name="Chen J."/>
            <person name="Zhu S."/>
            <person name="Lu R."/>
            <person name="Zhang X."/>
            <person name="Li P."/>
            <person name="Qiu J."/>
            <person name="Olsen K.M."/>
            <person name="Qiu Y."/>
        </authorList>
    </citation>
    <scope>NUCLEOTIDE SEQUENCE</scope>
    <source>
        <strain evidence="1">KIB01</strain>
    </source>
</reference>